<organism evidence="4 5">
    <name type="scientific">[Myrmecia] bisecta</name>
    <dbReference type="NCBI Taxonomy" id="41462"/>
    <lineage>
        <taxon>Eukaryota</taxon>
        <taxon>Viridiplantae</taxon>
        <taxon>Chlorophyta</taxon>
        <taxon>core chlorophytes</taxon>
        <taxon>Trebouxiophyceae</taxon>
        <taxon>Trebouxiales</taxon>
        <taxon>Trebouxiaceae</taxon>
        <taxon>Myrmecia</taxon>
    </lineage>
</organism>
<dbReference type="AlphaFoldDB" id="A0AAW1PYX7"/>
<proteinExistence type="predicted"/>
<comment type="caution">
    <text evidence="4">The sequence shown here is derived from an EMBL/GenBank/DDBJ whole genome shotgun (WGS) entry which is preliminary data.</text>
</comment>
<feature type="region of interest" description="Disordered" evidence="2">
    <location>
        <begin position="241"/>
        <end position="265"/>
    </location>
</feature>
<keyword evidence="1" id="KW-0479">Metal-binding</keyword>
<accession>A0AAW1PYX7</accession>
<keyword evidence="1" id="KW-0862">Zinc</keyword>
<feature type="domain" description="C3H1-type" evidence="3">
    <location>
        <begin position="146"/>
        <end position="172"/>
    </location>
</feature>
<sequence>MQARQGGAGGGLSGVGAARPSGTQQVTLLYRKSKDGFRLARAGIRSTARTAASAASVQATPAGGSSAKLAKYMRKGATLTRLSSLGRTPVMSAASRTQRQSPLQALKSRLQRKQQKKGSSSVCLTFCRTGKCPGTKDGRCKLVHDPAKVAVCPRWLQGRCAEDACPLQHRRCPELMPVCTFFLQGLCSNGACSYLHVNLDPAAPVCEDFLNGYCAKGLHCSHKHLTARMVKELRQNKTFAAAGSGGGAKPVQAGPAPPTENSLAAEGPGFSEAIGLDAGRRHSSMHLRPAFLRNLTPAKVA</sequence>
<name>A0AAW1PYX7_9CHLO</name>
<dbReference type="PANTHER" id="PTHR46156">
    <property type="entry name" value="CCCH ZINGC FINGER"/>
    <property type="match status" value="1"/>
</dbReference>
<feature type="domain" description="C3H1-type" evidence="3">
    <location>
        <begin position="173"/>
        <end position="199"/>
    </location>
</feature>
<dbReference type="EMBL" id="JALJOR010000007">
    <property type="protein sequence ID" value="KAK9814794.1"/>
    <property type="molecule type" value="Genomic_DNA"/>
</dbReference>
<dbReference type="GO" id="GO:0008270">
    <property type="term" value="F:zinc ion binding"/>
    <property type="evidence" value="ECO:0007669"/>
    <property type="project" value="UniProtKB-KW"/>
</dbReference>
<dbReference type="Gene3D" id="4.10.1000.10">
    <property type="entry name" value="Zinc finger, CCCH-type"/>
    <property type="match status" value="1"/>
</dbReference>
<evidence type="ECO:0000259" key="3">
    <source>
        <dbReference type="PROSITE" id="PS50103"/>
    </source>
</evidence>
<evidence type="ECO:0000313" key="5">
    <source>
        <dbReference type="Proteomes" id="UP001489004"/>
    </source>
</evidence>
<gene>
    <name evidence="4" type="ORF">WJX72_011587</name>
</gene>
<feature type="zinc finger region" description="C3H1-type" evidence="1">
    <location>
        <begin position="146"/>
        <end position="172"/>
    </location>
</feature>
<evidence type="ECO:0000256" key="2">
    <source>
        <dbReference type="SAM" id="MobiDB-lite"/>
    </source>
</evidence>
<evidence type="ECO:0000256" key="1">
    <source>
        <dbReference type="PROSITE-ProRule" id="PRU00723"/>
    </source>
</evidence>
<dbReference type="PANTHER" id="PTHR46156:SF1">
    <property type="entry name" value="ZINC FINGER CCCH DOMAIN-CONTAINING PROTEIN 3"/>
    <property type="match status" value="1"/>
</dbReference>
<reference evidence="4 5" key="1">
    <citation type="journal article" date="2024" name="Nat. Commun.">
        <title>Phylogenomics reveals the evolutionary origins of lichenization in chlorophyte algae.</title>
        <authorList>
            <person name="Puginier C."/>
            <person name="Libourel C."/>
            <person name="Otte J."/>
            <person name="Skaloud P."/>
            <person name="Haon M."/>
            <person name="Grisel S."/>
            <person name="Petersen M."/>
            <person name="Berrin J.G."/>
            <person name="Delaux P.M."/>
            <person name="Dal Grande F."/>
            <person name="Keller J."/>
        </authorList>
    </citation>
    <scope>NUCLEOTIDE SEQUENCE [LARGE SCALE GENOMIC DNA]</scope>
    <source>
        <strain evidence="4 5">SAG 2043</strain>
    </source>
</reference>
<keyword evidence="1" id="KW-0863">Zinc-finger</keyword>
<dbReference type="GO" id="GO:0005634">
    <property type="term" value="C:nucleus"/>
    <property type="evidence" value="ECO:0007669"/>
    <property type="project" value="TreeGrafter"/>
</dbReference>
<dbReference type="InterPro" id="IPR000571">
    <property type="entry name" value="Znf_CCCH"/>
</dbReference>
<dbReference type="PROSITE" id="PS50103">
    <property type="entry name" value="ZF_C3H1"/>
    <property type="match status" value="3"/>
</dbReference>
<evidence type="ECO:0000313" key="4">
    <source>
        <dbReference type="EMBL" id="KAK9814794.1"/>
    </source>
</evidence>
<keyword evidence="5" id="KW-1185">Reference proteome</keyword>
<dbReference type="Proteomes" id="UP001489004">
    <property type="component" value="Unassembled WGS sequence"/>
</dbReference>
<protein>
    <recommendedName>
        <fullName evidence="3">C3H1-type domain-containing protein</fullName>
    </recommendedName>
</protein>
<feature type="domain" description="C3H1-type" evidence="3">
    <location>
        <begin position="200"/>
        <end position="227"/>
    </location>
</feature>
<feature type="zinc finger region" description="C3H1-type" evidence="1">
    <location>
        <begin position="200"/>
        <end position="227"/>
    </location>
</feature>
<feature type="zinc finger region" description="C3H1-type" evidence="1">
    <location>
        <begin position="173"/>
        <end position="199"/>
    </location>
</feature>
<dbReference type="SMART" id="SM00356">
    <property type="entry name" value="ZnF_C3H1"/>
    <property type="match status" value="3"/>
</dbReference>